<evidence type="ECO:0000313" key="1">
    <source>
        <dbReference type="EMBL" id="PNJ11719.1"/>
    </source>
</evidence>
<accession>A0A2J8RT56</accession>
<reference evidence="1" key="1">
    <citation type="submission" date="2017-12" db="EMBL/GenBank/DDBJ databases">
        <title>High-resolution comparative analysis of great ape genomes.</title>
        <authorList>
            <person name="Pollen A."/>
            <person name="Hastie A."/>
            <person name="Hormozdiari F."/>
            <person name="Dougherty M."/>
            <person name="Liu R."/>
            <person name="Chaisson M."/>
            <person name="Hoppe E."/>
            <person name="Hill C."/>
            <person name="Pang A."/>
            <person name="Hillier L."/>
            <person name="Baker C."/>
            <person name="Armstrong J."/>
            <person name="Shendure J."/>
            <person name="Paten B."/>
            <person name="Wilson R."/>
            <person name="Chao H."/>
            <person name="Schneider V."/>
            <person name="Ventura M."/>
            <person name="Kronenberg Z."/>
            <person name="Murali S."/>
            <person name="Gordon D."/>
            <person name="Cantsilieris S."/>
            <person name="Munson K."/>
            <person name="Nelson B."/>
            <person name="Raja A."/>
            <person name="Underwood J."/>
            <person name="Diekhans M."/>
            <person name="Fiddes I."/>
            <person name="Haussler D."/>
            <person name="Eichler E."/>
        </authorList>
    </citation>
    <scope>NUCLEOTIDE SEQUENCE [LARGE SCALE GENOMIC DNA]</scope>
    <source>
        <strain evidence="1">Susie</strain>
    </source>
</reference>
<dbReference type="EMBL" id="NDHI03003653">
    <property type="protein sequence ID" value="PNJ11719.1"/>
    <property type="molecule type" value="Genomic_DNA"/>
</dbReference>
<protein>
    <submittedName>
        <fullName evidence="1">ETHE1 isoform 5</fullName>
    </submittedName>
</protein>
<dbReference type="AlphaFoldDB" id="A0A2J8RT56"/>
<proteinExistence type="predicted"/>
<name>A0A2J8RT56_PONAB</name>
<sequence length="51" mass="5464">MAEAVLRVARRQLSQRGGSGAPILLRQVRVAGPRRGLLGARRQQGRNSGVS</sequence>
<organism evidence="1">
    <name type="scientific">Pongo abelii</name>
    <name type="common">Sumatran orangutan</name>
    <name type="synonym">Pongo pygmaeus abelii</name>
    <dbReference type="NCBI Taxonomy" id="9601"/>
    <lineage>
        <taxon>Eukaryota</taxon>
        <taxon>Metazoa</taxon>
        <taxon>Chordata</taxon>
        <taxon>Craniata</taxon>
        <taxon>Vertebrata</taxon>
        <taxon>Euteleostomi</taxon>
        <taxon>Mammalia</taxon>
        <taxon>Eutheria</taxon>
        <taxon>Euarchontoglires</taxon>
        <taxon>Primates</taxon>
        <taxon>Haplorrhini</taxon>
        <taxon>Catarrhini</taxon>
        <taxon>Hominidae</taxon>
        <taxon>Pongo</taxon>
    </lineage>
</organism>
<comment type="caution">
    <text evidence="1">The sequence shown here is derived from an EMBL/GenBank/DDBJ whole genome shotgun (WGS) entry which is preliminary data.</text>
</comment>
<gene>
    <name evidence="1" type="ORF">CR201_G0048642</name>
</gene>